<accession>A0AAD6QMP6</accession>
<name>A0AAD6QMP6_9ROSI</name>
<evidence type="ECO:0000313" key="1">
    <source>
        <dbReference type="EMBL" id="KAJ6993194.1"/>
    </source>
</evidence>
<organism evidence="1 2">
    <name type="scientific">Populus alba x Populus x berolinensis</name>
    <dbReference type="NCBI Taxonomy" id="444605"/>
    <lineage>
        <taxon>Eukaryota</taxon>
        <taxon>Viridiplantae</taxon>
        <taxon>Streptophyta</taxon>
        <taxon>Embryophyta</taxon>
        <taxon>Tracheophyta</taxon>
        <taxon>Spermatophyta</taxon>
        <taxon>Magnoliopsida</taxon>
        <taxon>eudicotyledons</taxon>
        <taxon>Gunneridae</taxon>
        <taxon>Pentapetalae</taxon>
        <taxon>rosids</taxon>
        <taxon>fabids</taxon>
        <taxon>Malpighiales</taxon>
        <taxon>Salicaceae</taxon>
        <taxon>Saliceae</taxon>
        <taxon>Populus</taxon>
    </lineage>
</organism>
<dbReference type="AlphaFoldDB" id="A0AAD6QMP6"/>
<keyword evidence="2" id="KW-1185">Reference proteome</keyword>
<comment type="caution">
    <text evidence="1">The sequence shown here is derived from an EMBL/GenBank/DDBJ whole genome shotgun (WGS) entry which is preliminary data.</text>
</comment>
<protein>
    <submittedName>
        <fullName evidence="1">Uncharacterized protein</fullName>
    </submittedName>
</protein>
<evidence type="ECO:0000313" key="2">
    <source>
        <dbReference type="Proteomes" id="UP001164929"/>
    </source>
</evidence>
<sequence>MHTQNHCGFRHFYLFPSFVSIGQLQLLFDYYMKWTKSESTG</sequence>
<dbReference type="Proteomes" id="UP001164929">
    <property type="component" value="Chromosome 6"/>
</dbReference>
<gene>
    <name evidence="1" type="ORF">NC653_016350</name>
</gene>
<reference evidence="1" key="1">
    <citation type="journal article" date="2023" name="Mol. Ecol. Resour.">
        <title>Chromosome-level genome assembly of a triploid poplar Populus alba 'Berolinensis'.</title>
        <authorList>
            <person name="Chen S."/>
            <person name="Yu Y."/>
            <person name="Wang X."/>
            <person name="Wang S."/>
            <person name="Zhang T."/>
            <person name="Zhou Y."/>
            <person name="He R."/>
            <person name="Meng N."/>
            <person name="Wang Y."/>
            <person name="Liu W."/>
            <person name="Liu Z."/>
            <person name="Liu J."/>
            <person name="Guo Q."/>
            <person name="Huang H."/>
            <person name="Sederoff R.R."/>
            <person name="Wang G."/>
            <person name="Qu G."/>
            <person name="Chen S."/>
        </authorList>
    </citation>
    <scope>NUCLEOTIDE SEQUENCE</scope>
    <source>
        <strain evidence="1">SC-2020</strain>
    </source>
</reference>
<dbReference type="EMBL" id="JAQIZT010000006">
    <property type="protein sequence ID" value="KAJ6993194.1"/>
    <property type="molecule type" value="Genomic_DNA"/>
</dbReference>
<proteinExistence type="predicted"/>